<gene>
    <name evidence="1" type="ORF">Lgra_2597</name>
    <name evidence="2" type="ORF">NCTC12388_00549</name>
</gene>
<protein>
    <submittedName>
        <fullName evidence="2">Nucleotidyl transferase of uncharacterized function (DUF1814)</fullName>
    </submittedName>
</protein>
<dbReference type="GO" id="GO:0016740">
    <property type="term" value="F:transferase activity"/>
    <property type="evidence" value="ECO:0007669"/>
    <property type="project" value="UniProtKB-KW"/>
</dbReference>
<dbReference type="OrthoDB" id="9808443at2"/>
<evidence type="ECO:0000313" key="3">
    <source>
        <dbReference type="Proteomes" id="UP000054691"/>
    </source>
</evidence>
<dbReference type="Proteomes" id="UP000054691">
    <property type="component" value="Unassembled WGS sequence"/>
</dbReference>
<evidence type="ECO:0000313" key="1">
    <source>
        <dbReference type="EMBL" id="KTD05820.1"/>
    </source>
</evidence>
<name>A0A378J3F5_9GAMM</name>
<dbReference type="RefSeq" id="WP_058499709.1">
    <property type="nucleotide sequence ID" value="NZ_CAAAHW010000002.1"/>
</dbReference>
<proteinExistence type="predicted"/>
<organism evidence="2 4">
    <name type="scientific">Legionella gratiana</name>
    <dbReference type="NCBI Taxonomy" id="45066"/>
    <lineage>
        <taxon>Bacteria</taxon>
        <taxon>Pseudomonadati</taxon>
        <taxon>Pseudomonadota</taxon>
        <taxon>Gammaproteobacteria</taxon>
        <taxon>Legionellales</taxon>
        <taxon>Legionellaceae</taxon>
        <taxon>Legionella</taxon>
    </lineage>
</organism>
<keyword evidence="2" id="KW-0808">Transferase</keyword>
<accession>A0A378J3F5</accession>
<dbReference type="STRING" id="45066.Lgra_2597"/>
<dbReference type="Proteomes" id="UP000254476">
    <property type="component" value="Unassembled WGS sequence"/>
</dbReference>
<dbReference type="EMBL" id="LNYE01000029">
    <property type="protein sequence ID" value="KTD05820.1"/>
    <property type="molecule type" value="Genomic_DNA"/>
</dbReference>
<reference evidence="1 3" key="1">
    <citation type="submission" date="2015-11" db="EMBL/GenBank/DDBJ databases">
        <title>Genomic analysis of 38 Legionella species identifies large and diverse effector repertoires.</title>
        <authorList>
            <person name="Burstein D."/>
            <person name="Amaro F."/>
            <person name="Zusman T."/>
            <person name="Lifshitz Z."/>
            <person name="Cohen O."/>
            <person name="Gilbert J.A."/>
            <person name="Pupko T."/>
            <person name="Shuman H.A."/>
            <person name="Segal G."/>
        </authorList>
    </citation>
    <scope>NUCLEOTIDE SEQUENCE [LARGE SCALE GENOMIC DNA]</scope>
    <source>
        <strain evidence="1 3">Lyon 8420412</strain>
    </source>
</reference>
<dbReference type="EMBL" id="UGOB01000001">
    <property type="protein sequence ID" value="STX42165.1"/>
    <property type="molecule type" value="Genomic_DNA"/>
</dbReference>
<dbReference type="Pfam" id="PF08843">
    <property type="entry name" value="AbiEii"/>
    <property type="match status" value="1"/>
</dbReference>
<dbReference type="InterPro" id="IPR014942">
    <property type="entry name" value="AbiEii"/>
</dbReference>
<reference evidence="2 4" key="2">
    <citation type="submission" date="2018-06" db="EMBL/GenBank/DDBJ databases">
        <authorList>
            <consortium name="Pathogen Informatics"/>
            <person name="Doyle S."/>
        </authorList>
    </citation>
    <scope>NUCLEOTIDE SEQUENCE [LARGE SCALE GENOMIC DNA]</scope>
    <source>
        <strain evidence="2 4">NCTC12388</strain>
    </source>
</reference>
<dbReference type="AlphaFoldDB" id="A0A378J3F5"/>
<evidence type="ECO:0000313" key="2">
    <source>
        <dbReference type="EMBL" id="STX42165.1"/>
    </source>
</evidence>
<sequence length="284" mass="32887">MNEQALKARLKHIGKEKGKSFNEVWKLLVLERFLARLSRSEYSDKFIFKGGLLLSYYLTIGRETIDIDLLARRLNAEKSNVELVMQEICLLNLDDGFQMQFINLDDLDHQHTNYPGFQVGIAVQFGVMNDKFFVDIGVGDVVEPVLLEWPSFNYKEKPLFEDPISLEVYPVETIFAEKLETLISRGAANSRMKDYHDLLLVCRESKLIDKIRLKDNIIQTFQNRGTVFFLPVQFQSDEIERMQLLWSGHLRVLGVDRVQAIGLPEKIGTVIHELNQWLLTIWPG</sequence>
<keyword evidence="3" id="KW-1185">Reference proteome</keyword>
<evidence type="ECO:0000313" key="4">
    <source>
        <dbReference type="Proteomes" id="UP000254476"/>
    </source>
</evidence>